<dbReference type="Pfam" id="PF07687">
    <property type="entry name" value="M20_dimer"/>
    <property type="match status" value="1"/>
</dbReference>
<evidence type="ECO:0000313" key="5">
    <source>
        <dbReference type="EMBL" id="HCT57363.1"/>
    </source>
</evidence>
<feature type="binding site" evidence="3">
    <location>
        <position position="183"/>
    </location>
    <ligand>
        <name>Mn(2+)</name>
        <dbReference type="ChEBI" id="CHEBI:29035"/>
        <label>2</label>
    </ligand>
</feature>
<dbReference type="PANTHER" id="PTHR11014:SF63">
    <property type="entry name" value="METALLOPEPTIDASE, PUTATIVE (AFU_ORTHOLOGUE AFUA_6G09600)-RELATED"/>
    <property type="match status" value="1"/>
</dbReference>
<evidence type="ECO:0000313" key="6">
    <source>
        <dbReference type="Proteomes" id="UP000264071"/>
    </source>
</evidence>
<dbReference type="SUPFAM" id="SSF55031">
    <property type="entry name" value="Bacterial exopeptidase dimerisation domain"/>
    <property type="match status" value="1"/>
</dbReference>
<dbReference type="FunFam" id="3.30.70.360:FF:000014">
    <property type="entry name" value="N-acyl-L-amino acid amidohydrolase"/>
    <property type="match status" value="1"/>
</dbReference>
<keyword evidence="2 5" id="KW-0378">Hydrolase</keyword>
<feature type="domain" description="Peptidase M20 dimerisation" evidence="4">
    <location>
        <begin position="206"/>
        <end position="297"/>
    </location>
</feature>
<keyword evidence="3" id="KW-0479">Metal-binding</keyword>
<sequence>MSAGQGDVVDGAMSGVPTAVGGQFDAGLRNGLLALRRDLHQHPELSFAEARTAAQLEAAIRQFATPAGDTVSVQQVAGTGLVARIPGLSRSAPVVAIRGDIDALPIQEDTGLPYASVNAGVMHACGHDVHATWAIGAASLLARRPAHGDVLIVLQPAEEIGEGASAILASDALDGVSAIFGAHVDRRFPVGQVVAQAGSLAAAADTFSITLRGRGAHGARPHESADPILGAGMLVVALQSVVSRRVNPSVPAVLTVATLQAGTASNIIPDHATIGGTLRTIDPQTRTLVAEEVRRIAHGIAATHGLEADVRIELGPPPIVNPEREAMWAHAAAVSLVGSNNVVPLGITNMGGEDFAYYMERIPGAFLRIGAREAGGEPTPAHSPKFFADDGALFIGAAVLAETARRASAALATR</sequence>
<dbReference type="CDD" id="cd03886">
    <property type="entry name" value="M20_Acy1"/>
    <property type="match status" value="1"/>
</dbReference>
<dbReference type="AlphaFoldDB" id="A0A3D4V8A7"/>
<comment type="caution">
    <text evidence="5">The sequence shown here is derived from an EMBL/GenBank/DDBJ whole genome shotgun (WGS) entry which is preliminary data.</text>
</comment>
<accession>A0A3D4V8A7</accession>
<proteinExistence type="inferred from homology"/>
<dbReference type="InterPro" id="IPR002933">
    <property type="entry name" value="Peptidase_M20"/>
</dbReference>
<dbReference type="InterPro" id="IPR011650">
    <property type="entry name" value="Peptidase_M20_dimer"/>
</dbReference>
<dbReference type="InterPro" id="IPR017439">
    <property type="entry name" value="Amidohydrolase"/>
</dbReference>
<dbReference type="Proteomes" id="UP000264071">
    <property type="component" value="Unassembled WGS sequence"/>
</dbReference>
<name>A0A3D4V8A7_9BACT</name>
<keyword evidence="3" id="KW-0464">Manganese</keyword>
<feature type="binding site" evidence="3">
    <location>
        <position position="159"/>
    </location>
    <ligand>
        <name>Mn(2+)</name>
        <dbReference type="ChEBI" id="CHEBI:29035"/>
        <label>2</label>
    </ligand>
</feature>
<reference evidence="5 6" key="1">
    <citation type="journal article" date="2018" name="Nat. Biotechnol.">
        <title>A standardized bacterial taxonomy based on genome phylogeny substantially revises the tree of life.</title>
        <authorList>
            <person name="Parks D.H."/>
            <person name="Chuvochina M."/>
            <person name="Waite D.W."/>
            <person name="Rinke C."/>
            <person name="Skarshewski A."/>
            <person name="Chaumeil P.A."/>
            <person name="Hugenholtz P."/>
        </authorList>
    </citation>
    <scope>NUCLEOTIDE SEQUENCE [LARGE SCALE GENOMIC DNA]</scope>
    <source>
        <strain evidence="5">UBA8844</strain>
    </source>
</reference>
<feature type="binding site" evidence="3">
    <location>
        <position position="127"/>
    </location>
    <ligand>
        <name>Mn(2+)</name>
        <dbReference type="ChEBI" id="CHEBI:29035"/>
        <label>2</label>
    </ligand>
</feature>
<evidence type="ECO:0000256" key="2">
    <source>
        <dbReference type="ARBA" id="ARBA00022801"/>
    </source>
</evidence>
<dbReference type="Gene3D" id="3.40.630.10">
    <property type="entry name" value="Zn peptidases"/>
    <property type="match status" value="1"/>
</dbReference>
<gene>
    <name evidence="5" type="ORF">DGD08_09160</name>
</gene>
<organism evidence="5 6">
    <name type="scientific">Gemmatimonas aurantiaca</name>
    <dbReference type="NCBI Taxonomy" id="173480"/>
    <lineage>
        <taxon>Bacteria</taxon>
        <taxon>Pseudomonadati</taxon>
        <taxon>Gemmatimonadota</taxon>
        <taxon>Gemmatimonadia</taxon>
        <taxon>Gemmatimonadales</taxon>
        <taxon>Gemmatimonadaceae</taxon>
        <taxon>Gemmatimonas</taxon>
    </lineage>
</organism>
<comment type="similarity">
    <text evidence="1">Belongs to the peptidase M20 family.</text>
</comment>
<dbReference type="EMBL" id="DPIY01000009">
    <property type="protein sequence ID" value="HCT57363.1"/>
    <property type="molecule type" value="Genomic_DNA"/>
</dbReference>
<dbReference type="Pfam" id="PF01546">
    <property type="entry name" value="Peptidase_M20"/>
    <property type="match status" value="1"/>
</dbReference>
<evidence type="ECO:0000256" key="1">
    <source>
        <dbReference type="ARBA" id="ARBA00006153"/>
    </source>
</evidence>
<dbReference type="PANTHER" id="PTHR11014">
    <property type="entry name" value="PEPTIDASE M20 FAMILY MEMBER"/>
    <property type="match status" value="1"/>
</dbReference>
<dbReference type="SUPFAM" id="SSF53187">
    <property type="entry name" value="Zn-dependent exopeptidases"/>
    <property type="match status" value="1"/>
</dbReference>
<dbReference type="GO" id="GO:0046872">
    <property type="term" value="F:metal ion binding"/>
    <property type="evidence" value="ECO:0007669"/>
    <property type="project" value="UniProtKB-KW"/>
</dbReference>
<dbReference type="Gene3D" id="3.30.70.360">
    <property type="match status" value="1"/>
</dbReference>
<feature type="binding site" evidence="3">
    <location>
        <position position="382"/>
    </location>
    <ligand>
        <name>Mn(2+)</name>
        <dbReference type="ChEBI" id="CHEBI:29035"/>
        <label>2</label>
    </ligand>
</feature>
<protein>
    <submittedName>
        <fullName evidence="5">Amidohydrolase</fullName>
    </submittedName>
</protein>
<evidence type="ECO:0000259" key="4">
    <source>
        <dbReference type="Pfam" id="PF07687"/>
    </source>
</evidence>
<dbReference type="NCBIfam" id="TIGR01891">
    <property type="entry name" value="amidohydrolases"/>
    <property type="match status" value="1"/>
</dbReference>
<feature type="binding site" evidence="3">
    <location>
        <position position="125"/>
    </location>
    <ligand>
        <name>Mn(2+)</name>
        <dbReference type="ChEBI" id="CHEBI:29035"/>
        <label>2</label>
    </ligand>
</feature>
<evidence type="ECO:0000256" key="3">
    <source>
        <dbReference type="PIRSR" id="PIRSR005962-1"/>
    </source>
</evidence>
<dbReference type="GO" id="GO:0016787">
    <property type="term" value="F:hydrolase activity"/>
    <property type="evidence" value="ECO:0007669"/>
    <property type="project" value="UniProtKB-KW"/>
</dbReference>
<comment type="cofactor">
    <cofactor evidence="3">
        <name>Mn(2+)</name>
        <dbReference type="ChEBI" id="CHEBI:29035"/>
    </cofactor>
    <text evidence="3">The Mn(2+) ion enhances activity.</text>
</comment>
<dbReference type="InterPro" id="IPR036264">
    <property type="entry name" value="Bact_exopeptidase_dim_dom"/>
</dbReference>
<dbReference type="PIRSF" id="PIRSF005962">
    <property type="entry name" value="Pept_M20D_amidohydro"/>
    <property type="match status" value="1"/>
</dbReference>